<dbReference type="InterPro" id="IPR038469">
    <property type="entry name" value="tRNAHis_GuaTrfase_Thg1_sf"/>
</dbReference>
<dbReference type="EC" id="2.7.7.79" evidence="3"/>
<keyword evidence="11" id="KW-0342">GTP-binding</keyword>
<dbReference type="OrthoDB" id="62560at2759"/>
<dbReference type="Gene3D" id="3.30.70.3000">
    <property type="match status" value="1"/>
</dbReference>
<evidence type="ECO:0000256" key="12">
    <source>
        <dbReference type="ARBA" id="ARBA00047281"/>
    </source>
</evidence>
<dbReference type="KEGG" id="dsi:Dsimw501_GD21976"/>
<dbReference type="GO" id="GO:0005525">
    <property type="term" value="F:GTP binding"/>
    <property type="evidence" value="ECO:0007669"/>
    <property type="project" value="UniProtKB-KW"/>
</dbReference>
<keyword evidence="6" id="KW-0819">tRNA processing</keyword>
<comment type="catalytic activity">
    <reaction evidence="12">
        <text>a 5'-end ribonucleotide-tRNA(His) + GTP + ATP + H2O = a 5'-end phospho-guanosine-ribonucleotide-tRNA(His) + AMP + 2 diphosphate + H(+)</text>
        <dbReference type="Rhea" id="RHEA:54564"/>
        <dbReference type="Rhea" id="RHEA-COMP:14193"/>
        <dbReference type="Rhea" id="RHEA-COMP:14917"/>
        <dbReference type="ChEBI" id="CHEBI:15377"/>
        <dbReference type="ChEBI" id="CHEBI:15378"/>
        <dbReference type="ChEBI" id="CHEBI:30616"/>
        <dbReference type="ChEBI" id="CHEBI:33019"/>
        <dbReference type="ChEBI" id="CHEBI:37565"/>
        <dbReference type="ChEBI" id="CHEBI:138282"/>
        <dbReference type="ChEBI" id="CHEBI:141847"/>
        <dbReference type="ChEBI" id="CHEBI:456215"/>
        <dbReference type="EC" id="2.7.7.79"/>
    </reaction>
</comment>
<dbReference type="PANTHER" id="PTHR12729">
    <property type="entry name" value="TRNA(HIS) GUANYLYLTRANSFERASE-RELATED"/>
    <property type="match status" value="1"/>
</dbReference>
<evidence type="ECO:0000256" key="8">
    <source>
        <dbReference type="ARBA" id="ARBA00022723"/>
    </source>
</evidence>
<keyword evidence="9" id="KW-0547">Nucleotide-binding</keyword>
<comment type="similarity">
    <text evidence="2">Belongs to the tRNA(His) guanylyltransferase family.</text>
</comment>
<reference evidence="15" key="1">
    <citation type="journal article" date="2013" name="Genome Res.">
        <title>A second-generation assembly of the Drosophila simulans genome provides new insights into patterns of lineage-specific divergence.</title>
        <authorList>
            <person name="Hu T.T."/>
            <person name="Eisen M.B."/>
            <person name="Thornton K.R."/>
            <person name="Andolfatto P."/>
        </authorList>
    </citation>
    <scope>NUCLEOTIDE SEQUENCE [LARGE SCALE GENOMIC DNA]</scope>
    <source>
        <strain evidence="15">W501</strain>
    </source>
</reference>
<keyword evidence="7 15" id="KW-0548">Nucleotidyltransferase</keyword>
<proteinExistence type="inferred from homology"/>
<comment type="cofactor">
    <cofactor evidence="1">
        <name>Mg(2+)</name>
        <dbReference type="ChEBI" id="CHEBI:18420"/>
    </cofactor>
</comment>
<evidence type="ECO:0000313" key="15">
    <source>
        <dbReference type="EMBL" id="KMY90313.1"/>
    </source>
</evidence>
<dbReference type="Pfam" id="PF04446">
    <property type="entry name" value="Thg1"/>
    <property type="match status" value="1"/>
</dbReference>
<evidence type="ECO:0000256" key="11">
    <source>
        <dbReference type="ARBA" id="ARBA00023134"/>
    </source>
</evidence>
<sequence length="313" mass="36186">MRLLGTLNKFGKLLNYSLARNFPKRSMACSRFEYVKSFEQDDSILPNVWIVIRIDGKKFHKFSKTHDFEKPNDENALNVMNAAATAVMQEFRDIVLAYGQSDEYSFVFRKETAAFKRRSAKLLTYVTSLFSSSYVMQWSKWMNLPLAYAPCFDGRVVLYPSEQNLKDYLSWRQADVHVNNLYNTAFWKLVLEKGLTNQQAEAKLRGTFSADKNELLFQEFGINYNNLPAMYRKGTILLRKRVILGEKSRQAVVPLHEDLISSQFWKEHTEILGKYVPGTYNAPQTLPRLVEMQINGKELDDEAEEPQNLAGTS</sequence>
<keyword evidence="8" id="KW-0479">Metal-binding</keyword>
<evidence type="ECO:0000256" key="5">
    <source>
        <dbReference type="ARBA" id="ARBA00022679"/>
    </source>
</evidence>
<gene>
    <name evidence="15" type="primary">Dsim\GD21976</name>
    <name evidence="15" type="ORF">Dsimw501_GD21976</name>
</gene>
<dbReference type="InterPro" id="IPR024956">
    <property type="entry name" value="tRNAHis_GuaTrfase_cat"/>
</dbReference>
<evidence type="ECO:0000256" key="7">
    <source>
        <dbReference type="ARBA" id="ARBA00022695"/>
    </source>
</evidence>
<evidence type="ECO:0000256" key="10">
    <source>
        <dbReference type="ARBA" id="ARBA00022842"/>
    </source>
</evidence>
<dbReference type="InterPro" id="IPR007537">
    <property type="entry name" value="tRNAHis_GuaTrfase_Thg1"/>
</dbReference>
<evidence type="ECO:0000256" key="6">
    <source>
        <dbReference type="ARBA" id="ARBA00022694"/>
    </source>
</evidence>
<dbReference type="InterPro" id="IPR025845">
    <property type="entry name" value="Thg1_C_dom"/>
</dbReference>
<dbReference type="Proteomes" id="UP000035880">
    <property type="component" value="Chromosome 2L"/>
</dbReference>
<evidence type="ECO:0000256" key="1">
    <source>
        <dbReference type="ARBA" id="ARBA00001946"/>
    </source>
</evidence>
<name>A0A0J9R2K0_DROSI</name>
<dbReference type="FunFam" id="3.30.70.3000:FF:000005">
    <property type="entry name" value="tRNA(His) guanylyltransferase"/>
    <property type="match status" value="1"/>
</dbReference>
<dbReference type="Pfam" id="PF14413">
    <property type="entry name" value="Thg1C"/>
    <property type="match status" value="1"/>
</dbReference>
<feature type="domain" description="Thg1 C-terminal" evidence="14">
    <location>
        <begin position="163"/>
        <end position="244"/>
    </location>
</feature>
<feature type="domain" description="tRNAHis guanylyltransferase catalytic" evidence="13">
    <location>
        <begin position="32"/>
        <end position="160"/>
    </location>
</feature>
<evidence type="ECO:0000256" key="3">
    <source>
        <dbReference type="ARBA" id="ARBA00012511"/>
    </source>
</evidence>
<dbReference type="Bgee" id="FBgn0193391">
    <property type="expression patterns" value="Expressed in embryo and 3 other cell types or tissues"/>
</dbReference>
<protein>
    <recommendedName>
        <fullName evidence="4">Probable tRNA(His) guanylyltransferase</fullName>
        <ecNumber evidence="3">2.7.7.79</ecNumber>
    </recommendedName>
</protein>
<reference evidence="15" key="3">
    <citation type="submission" date="2015-04" db="EMBL/GenBank/DDBJ databases">
        <authorList>
            <consortium name="FlyBase"/>
        </authorList>
    </citation>
    <scope>NUCLEOTIDE SEQUENCE</scope>
    <source>
        <strain evidence="15">W501</strain>
    </source>
</reference>
<evidence type="ECO:0000259" key="14">
    <source>
        <dbReference type="Pfam" id="PF14413"/>
    </source>
</evidence>
<evidence type="ECO:0000256" key="2">
    <source>
        <dbReference type="ARBA" id="ARBA00010113"/>
    </source>
</evidence>
<organism evidence="15">
    <name type="scientific">Drosophila simulans</name>
    <name type="common">Fruit fly</name>
    <dbReference type="NCBI Taxonomy" id="7240"/>
    <lineage>
        <taxon>Eukaryota</taxon>
        <taxon>Metazoa</taxon>
        <taxon>Ecdysozoa</taxon>
        <taxon>Arthropoda</taxon>
        <taxon>Hexapoda</taxon>
        <taxon>Insecta</taxon>
        <taxon>Pterygota</taxon>
        <taxon>Neoptera</taxon>
        <taxon>Endopterygota</taxon>
        <taxon>Diptera</taxon>
        <taxon>Brachycera</taxon>
        <taxon>Muscomorpha</taxon>
        <taxon>Ephydroidea</taxon>
        <taxon>Drosophilidae</taxon>
        <taxon>Drosophila</taxon>
        <taxon>Sophophora</taxon>
    </lineage>
</organism>
<dbReference type="AlphaFoldDB" id="A0A0J9R2K0"/>
<evidence type="ECO:0000259" key="13">
    <source>
        <dbReference type="Pfam" id="PF04446"/>
    </source>
</evidence>
<dbReference type="PANTHER" id="PTHR12729:SF6">
    <property type="entry name" value="TRNA(HIS) GUANYLYLTRANSFERASE-RELATED"/>
    <property type="match status" value="1"/>
</dbReference>
<keyword evidence="10" id="KW-0460">Magnesium</keyword>
<evidence type="ECO:0000256" key="4">
    <source>
        <dbReference type="ARBA" id="ARBA00022310"/>
    </source>
</evidence>
<dbReference type="GO" id="GO:0006400">
    <property type="term" value="P:tRNA modification"/>
    <property type="evidence" value="ECO:0007669"/>
    <property type="project" value="InterPro"/>
</dbReference>
<dbReference type="EMBL" id="CM002910">
    <property type="protein sequence ID" value="KMY90313.1"/>
    <property type="molecule type" value="Genomic_DNA"/>
</dbReference>
<keyword evidence="5 15" id="KW-0808">Transferase</keyword>
<evidence type="ECO:0000256" key="9">
    <source>
        <dbReference type="ARBA" id="ARBA00022741"/>
    </source>
</evidence>
<accession>A0A0J9R2K0</accession>
<dbReference type="GO" id="GO:0008193">
    <property type="term" value="F:tRNA guanylyltransferase activity"/>
    <property type="evidence" value="ECO:0007669"/>
    <property type="project" value="UniProtKB-EC"/>
</dbReference>
<dbReference type="GO" id="GO:0000287">
    <property type="term" value="F:magnesium ion binding"/>
    <property type="evidence" value="ECO:0007669"/>
    <property type="project" value="InterPro"/>
</dbReference>
<reference evidence="15" key="2">
    <citation type="submission" date="2014-06" db="EMBL/GenBank/DDBJ databases">
        <authorList>
            <person name="Hu T."/>
            <person name="Eisen M.B."/>
            <person name="Thornton K.R."/>
            <person name="Andolfatto P."/>
        </authorList>
    </citation>
    <scope>NUCLEOTIDE SEQUENCE</scope>
    <source>
        <strain evidence="15">W501</strain>
    </source>
</reference>